<accession>A0A1B6MUY3</accession>
<evidence type="ECO:0000256" key="1">
    <source>
        <dbReference type="ARBA" id="ARBA00023172"/>
    </source>
</evidence>
<dbReference type="InterPro" id="IPR013762">
    <property type="entry name" value="Integrase-like_cat_sf"/>
</dbReference>
<reference evidence="2" key="1">
    <citation type="submission" date="2015-11" db="EMBL/GenBank/DDBJ databases">
        <title>De novo transcriptome assembly of four potential Pierce s Disease insect vectors from Arizona vineyards.</title>
        <authorList>
            <person name="Tassone E.E."/>
        </authorList>
    </citation>
    <scope>NUCLEOTIDE SEQUENCE</scope>
</reference>
<dbReference type="Gene3D" id="1.10.443.10">
    <property type="entry name" value="Intergrase catalytic core"/>
    <property type="match status" value="1"/>
</dbReference>
<feature type="non-terminal residue" evidence="2">
    <location>
        <position position="125"/>
    </location>
</feature>
<gene>
    <name evidence="2" type="ORF">g.20948</name>
</gene>
<evidence type="ECO:0000313" key="2">
    <source>
        <dbReference type="EMBL" id="JAT39702.1"/>
    </source>
</evidence>
<protein>
    <recommendedName>
        <fullName evidence="3">Tyr recombinase domain-containing protein</fullName>
    </recommendedName>
</protein>
<dbReference type="InterPro" id="IPR011010">
    <property type="entry name" value="DNA_brk_join_enz"/>
</dbReference>
<dbReference type="GO" id="GO:0006310">
    <property type="term" value="P:DNA recombination"/>
    <property type="evidence" value="ECO:0007669"/>
    <property type="project" value="UniProtKB-KW"/>
</dbReference>
<name>A0A1B6MUY3_9HEMI</name>
<keyword evidence="1" id="KW-0233">DNA recombination</keyword>
<dbReference type="GO" id="GO:0003677">
    <property type="term" value="F:DNA binding"/>
    <property type="evidence" value="ECO:0007669"/>
    <property type="project" value="InterPro"/>
</dbReference>
<dbReference type="EMBL" id="GEBQ01000275">
    <property type="protein sequence ID" value="JAT39702.1"/>
    <property type="molecule type" value="Transcribed_RNA"/>
</dbReference>
<evidence type="ECO:0008006" key="3">
    <source>
        <dbReference type="Google" id="ProtNLM"/>
    </source>
</evidence>
<sequence>KSDYYKPKKSKVFTADQVSKFLIDSDDKEWLLCKFILTIGVFRACRKDDLLNLKFNDVKDNSNYFTVFVKDGKTPVHRSFVITDEECPYKPCMLIHKYMSLRPSSMTSDRFFVGYRYGKCVAQNV</sequence>
<dbReference type="GO" id="GO:0015074">
    <property type="term" value="P:DNA integration"/>
    <property type="evidence" value="ECO:0007669"/>
    <property type="project" value="InterPro"/>
</dbReference>
<proteinExistence type="predicted"/>
<feature type="non-terminal residue" evidence="2">
    <location>
        <position position="1"/>
    </location>
</feature>
<dbReference type="SUPFAM" id="SSF56349">
    <property type="entry name" value="DNA breaking-rejoining enzymes"/>
    <property type="match status" value="1"/>
</dbReference>
<dbReference type="AlphaFoldDB" id="A0A1B6MUY3"/>
<organism evidence="2">
    <name type="scientific">Graphocephala atropunctata</name>
    <dbReference type="NCBI Taxonomy" id="36148"/>
    <lineage>
        <taxon>Eukaryota</taxon>
        <taxon>Metazoa</taxon>
        <taxon>Ecdysozoa</taxon>
        <taxon>Arthropoda</taxon>
        <taxon>Hexapoda</taxon>
        <taxon>Insecta</taxon>
        <taxon>Pterygota</taxon>
        <taxon>Neoptera</taxon>
        <taxon>Paraneoptera</taxon>
        <taxon>Hemiptera</taxon>
        <taxon>Auchenorrhyncha</taxon>
        <taxon>Membracoidea</taxon>
        <taxon>Cicadellidae</taxon>
        <taxon>Cicadellinae</taxon>
        <taxon>Cicadellini</taxon>
        <taxon>Graphocephala</taxon>
    </lineage>
</organism>